<accession>A0A8J2UHV2</accession>
<evidence type="ECO:0000259" key="1">
    <source>
        <dbReference type="Pfam" id="PF13462"/>
    </source>
</evidence>
<gene>
    <name evidence="2" type="ORF">GCM10011511_50140</name>
</gene>
<proteinExistence type="predicted"/>
<dbReference type="Pfam" id="PF13462">
    <property type="entry name" value="Thioredoxin_4"/>
    <property type="match status" value="1"/>
</dbReference>
<feature type="domain" description="Thioredoxin-like fold" evidence="1">
    <location>
        <begin position="12"/>
        <end position="166"/>
    </location>
</feature>
<dbReference type="SUPFAM" id="SSF52833">
    <property type="entry name" value="Thioredoxin-like"/>
    <property type="match status" value="1"/>
</dbReference>
<dbReference type="EMBL" id="BMJC01000006">
    <property type="protein sequence ID" value="GGB20387.1"/>
    <property type="molecule type" value="Genomic_DNA"/>
</dbReference>
<name>A0A8J2UHV2_9BACT</name>
<dbReference type="Proteomes" id="UP000607559">
    <property type="component" value="Unassembled WGS sequence"/>
</dbReference>
<dbReference type="RefSeq" id="WP_188937026.1">
    <property type="nucleotide sequence ID" value="NZ_BMJC01000006.1"/>
</dbReference>
<reference evidence="2" key="2">
    <citation type="submission" date="2020-09" db="EMBL/GenBank/DDBJ databases">
        <authorList>
            <person name="Sun Q."/>
            <person name="Zhou Y."/>
        </authorList>
    </citation>
    <scope>NUCLEOTIDE SEQUENCE</scope>
    <source>
        <strain evidence="2">CGMCC 1.15448</strain>
    </source>
</reference>
<protein>
    <recommendedName>
        <fullName evidence="1">Thioredoxin-like fold domain-containing protein</fullName>
    </recommendedName>
</protein>
<sequence length="186" mass="20726">MAISRDAPVILPKDVLIGHPKAPVTLTEFGDYECESALHNNLVVREVLRLYPGTFNFNYRHFPQLRIHQRAHKAAEAAIAAAQVGKFPEMHDLLLHNRRNLGTASLAFYARELGIGGLHFLDALVTGRFGQYVQDDLAAGMRLGIKQAPAFFINGKKLEGRLSVKNICDQAKTLCRQLKFPTGYSK</sequence>
<organism evidence="2 3">
    <name type="scientific">Puia dinghuensis</name>
    <dbReference type="NCBI Taxonomy" id="1792502"/>
    <lineage>
        <taxon>Bacteria</taxon>
        <taxon>Pseudomonadati</taxon>
        <taxon>Bacteroidota</taxon>
        <taxon>Chitinophagia</taxon>
        <taxon>Chitinophagales</taxon>
        <taxon>Chitinophagaceae</taxon>
        <taxon>Puia</taxon>
    </lineage>
</organism>
<dbReference type="AlphaFoldDB" id="A0A8J2UHV2"/>
<dbReference type="InterPro" id="IPR036249">
    <property type="entry name" value="Thioredoxin-like_sf"/>
</dbReference>
<comment type="caution">
    <text evidence="2">The sequence shown here is derived from an EMBL/GenBank/DDBJ whole genome shotgun (WGS) entry which is preliminary data.</text>
</comment>
<keyword evidence="3" id="KW-1185">Reference proteome</keyword>
<reference evidence="2" key="1">
    <citation type="journal article" date="2014" name="Int. J. Syst. Evol. Microbiol.">
        <title>Complete genome sequence of Corynebacterium casei LMG S-19264T (=DSM 44701T), isolated from a smear-ripened cheese.</title>
        <authorList>
            <consortium name="US DOE Joint Genome Institute (JGI-PGF)"/>
            <person name="Walter F."/>
            <person name="Albersmeier A."/>
            <person name="Kalinowski J."/>
            <person name="Ruckert C."/>
        </authorList>
    </citation>
    <scope>NUCLEOTIDE SEQUENCE</scope>
    <source>
        <strain evidence="2">CGMCC 1.15448</strain>
    </source>
</reference>
<dbReference type="InterPro" id="IPR012336">
    <property type="entry name" value="Thioredoxin-like_fold"/>
</dbReference>
<dbReference type="Gene3D" id="3.40.30.10">
    <property type="entry name" value="Glutaredoxin"/>
    <property type="match status" value="1"/>
</dbReference>
<evidence type="ECO:0000313" key="2">
    <source>
        <dbReference type="EMBL" id="GGB20387.1"/>
    </source>
</evidence>
<evidence type="ECO:0000313" key="3">
    <source>
        <dbReference type="Proteomes" id="UP000607559"/>
    </source>
</evidence>